<keyword evidence="2" id="KW-0472">Membrane</keyword>
<protein>
    <submittedName>
        <fullName evidence="4">TMEM131 isoform 6</fullName>
    </submittedName>
</protein>
<organism evidence="4 5">
    <name type="scientific">Pan troglodytes</name>
    <name type="common">Chimpanzee</name>
    <dbReference type="NCBI Taxonomy" id="9598"/>
    <lineage>
        <taxon>Eukaryota</taxon>
        <taxon>Metazoa</taxon>
        <taxon>Chordata</taxon>
        <taxon>Craniata</taxon>
        <taxon>Vertebrata</taxon>
        <taxon>Euteleostomi</taxon>
        <taxon>Mammalia</taxon>
        <taxon>Eutheria</taxon>
        <taxon>Euarchontoglires</taxon>
        <taxon>Primates</taxon>
        <taxon>Haplorrhini</taxon>
        <taxon>Catarrhini</taxon>
        <taxon>Hominidae</taxon>
        <taxon>Pan</taxon>
    </lineage>
</organism>
<evidence type="ECO:0000313" key="5">
    <source>
        <dbReference type="Proteomes" id="UP000236370"/>
    </source>
</evidence>
<gene>
    <name evidence="4" type="ORF">CK820_G0050297</name>
</gene>
<evidence type="ECO:0000256" key="2">
    <source>
        <dbReference type="SAM" id="Phobius"/>
    </source>
</evidence>
<dbReference type="Pfam" id="PF24501">
    <property type="entry name" value="Ig_TMEM131L_5"/>
    <property type="match status" value="1"/>
</dbReference>
<dbReference type="Proteomes" id="UP000236370">
    <property type="component" value="Unassembled WGS sequence"/>
</dbReference>
<dbReference type="InterPro" id="IPR055437">
    <property type="entry name" value="TMEM131L_Ig_5"/>
</dbReference>
<feature type="domain" description="TMEM131L fifth Ig-like" evidence="3">
    <location>
        <begin position="2"/>
        <end position="45"/>
    </location>
</feature>
<name>A0A2J8J6U1_PANTR</name>
<accession>A0A2J8J6U1</accession>
<feature type="transmembrane region" description="Helical" evidence="2">
    <location>
        <begin position="43"/>
        <end position="60"/>
    </location>
</feature>
<evidence type="ECO:0000313" key="4">
    <source>
        <dbReference type="EMBL" id="PNI18483.1"/>
    </source>
</evidence>
<evidence type="ECO:0000259" key="3">
    <source>
        <dbReference type="Pfam" id="PF24501"/>
    </source>
</evidence>
<dbReference type="InterPro" id="IPR039877">
    <property type="entry name" value="TMEM131-like"/>
</dbReference>
<dbReference type="PANTHER" id="PTHR22050:SF1">
    <property type="entry name" value="TRANSMEMBRANE PROTEIN 131"/>
    <property type="match status" value="1"/>
</dbReference>
<reference evidence="4 5" key="1">
    <citation type="submission" date="2017-12" db="EMBL/GenBank/DDBJ databases">
        <title>High-resolution comparative analysis of great ape genomes.</title>
        <authorList>
            <person name="Pollen A."/>
            <person name="Hastie A."/>
            <person name="Hormozdiari F."/>
            <person name="Dougherty M."/>
            <person name="Liu R."/>
            <person name="Chaisson M."/>
            <person name="Hoppe E."/>
            <person name="Hill C."/>
            <person name="Pang A."/>
            <person name="Hillier L."/>
            <person name="Baker C."/>
            <person name="Armstrong J."/>
            <person name="Shendure J."/>
            <person name="Paten B."/>
            <person name="Wilson R."/>
            <person name="Chao H."/>
            <person name="Schneider V."/>
            <person name="Ventura M."/>
            <person name="Kronenberg Z."/>
            <person name="Murali S."/>
            <person name="Gordon D."/>
            <person name="Cantsilieris S."/>
            <person name="Munson K."/>
            <person name="Nelson B."/>
            <person name="Raja A."/>
            <person name="Underwood J."/>
            <person name="Diekhans M."/>
            <person name="Fiddes I."/>
            <person name="Haussler D."/>
            <person name="Eichler E."/>
        </authorList>
    </citation>
    <scope>NUCLEOTIDE SEQUENCE [LARGE SCALE GENOMIC DNA]</scope>
    <source>
        <strain evidence="4">Yerkes chimp pedigree #C0471</strain>
    </source>
</reference>
<proteinExistence type="predicted"/>
<dbReference type="AlphaFoldDB" id="A0A2J8J6U1"/>
<feature type="non-terminal residue" evidence="4">
    <location>
        <position position="142"/>
    </location>
</feature>
<sequence length="142" mass="15326">ENTGQLQIHIETIEISGYSCEGYGFKVVNCQEFALSANASRDIIIFALFLLVIGTAYLEAQGIWEPFRRRLSFEASNPPFDVGRPFDLRRIVGISSEGNLNTLSCDPGHSRGFCGAGGSSSRPSAGSHKQCGPSVHPHSSHS</sequence>
<keyword evidence="2" id="KW-0812">Transmembrane</keyword>
<comment type="caution">
    <text evidence="4">The sequence shown here is derived from an EMBL/GenBank/DDBJ whole genome shotgun (WGS) entry which is preliminary data.</text>
</comment>
<evidence type="ECO:0000256" key="1">
    <source>
        <dbReference type="SAM" id="MobiDB-lite"/>
    </source>
</evidence>
<feature type="region of interest" description="Disordered" evidence="1">
    <location>
        <begin position="116"/>
        <end position="142"/>
    </location>
</feature>
<feature type="non-terminal residue" evidence="4">
    <location>
        <position position="1"/>
    </location>
</feature>
<dbReference type="EMBL" id="NBAG03000511">
    <property type="protein sequence ID" value="PNI18483.1"/>
    <property type="molecule type" value="Genomic_DNA"/>
</dbReference>
<dbReference type="PANTHER" id="PTHR22050">
    <property type="entry name" value="RW1 PROTEIN HOMOLOG"/>
    <property type="match status" value="1"/>
</dbReference>
<keyword evidence="2" id="KW-1133">Transmembrane helix</keyword>